<dbReference type="PANTHER" id="PTHR12558:SF13">
    <property type="entry name" value="CELL DIVISION CYCLE PROTEIN 27 HOMOLOG"/>
    <property type="match status" value="1"/>
</dbReference>
<dbReference type="InterPro" id="IPR011990">
    <property type="entry name" value="TPR-like_helical_dom_sf"/>
</dbReference>
<sequence>MAHYEMREWGDASKCLINAAHLGRQGSGAARAWHHYGMVCIATRNAELAIEAFNNAIAADPEFLQSYTELGLLLFEKEDYKSCEECFNRAVKVDPSSIESWNTKGRIALKLKNPAEAKKCVEMALGLDPSDMGAWINQAYYYMLRKNTKEMERSLEVVKKMAQKDRRLEKERKILEWTVMLEMGRFKETLEYFDGVLERDDSNPVDWNFKGIALEKLGMVEEAKKCFEKERSLKVGKEKKVETGRELLGHYSEPSEILPFILGSLMKMEENEKLVSLKEAVKIALGKKFDDYLWENNIDITWKKLYESRDINRDIISFDDFLVVYLYTMEYPIKFFQLLNSDLTVTENRHASLEKWKHFLIYLASALNKIEPWKGDTPLYRGVNADVVAMKADKYKEGEVITWYAFSSTTTDIIQAKDFMIKDKTDNQLSLKEPNGTLFKIEGCFSGRKIAPFSFYPGEKEILFPASSRFKILDTTKEEYGTIIRLQQEPTIDDIFKFVY</sequence>
<evidence type="ECO:0000256" key="4">
    <source>
        <dbReference type="ARBA" id="ARBA00022695"/>
    </source>
</evidence>
<dbReference type="Pfam" id="PF01129">
    <property type="entry name" value="ART"/>
    <property type="match status" value="1"/>
</dbReference>
<evidence type="ECO:0000256" key="9">
    <source>
        <dbReference type="RuleBase" id="RU361228"/>
    </source>
</evidence>
<evidence type="ECO:0000256" key="8">
    <source>
        <dbReference type="PROSITE-ProRule" id="PRU00339"/>
    </source>
</evidence>
<feature type="repeat" description="TPR" evidence="8">
    <location>
        <begin position="98"/>
        <end position="131"/>
    </location>
</feature>
<dbReference type="SUPFAM" id="SSF48452">
    <property type="entry name" value="TPR-like"/>
    <property type="match status" value="1"/>
</dbReference>
<keyword evidence="4" id="KW-0548">Nucleotidyltransferase</keyword>
<name>A0A6B2L1Q3_9EUKA</name>
<dbReference type="Pfam" id="PF13432">
    <property type="entry name" value="TPR_16"/>
    <property type="match status" value="1"/>
</dbReference>
<reference evidence="10" key="1">
    <citation type="journal article" date="2020" name="J. Eukaryot. Microbiol.">
        <title>De novo Sequencing, Assembly and Annotation of the Transcriptome for the Free-Living Testate Amoeba Arcella intermedia.</title>
        <authorList>
            <person name="Ribeiro G.M."/>
            <person name="Porfirio-Sousa A.L."/>
            <person name="Maurer-Alcala X.X."/>
            <person name="Katz L.A."/>
            <person name="Lahr D.J.G."/>
        </authorList>
    </citation>
    <scope>NUCLEOTIDE SEQUENCE</scope>
</reference>
<dbReference type="SMART" id="SM00028">
    <property type="entry name" value="TPR"/>
    <property type="match status" value="5"/>
</dbReference>
<keyword evidence="9" id="KW-0520">NAD</keyword>
<accession>A0A6B2L1Q3</accession>
<dbReference type="GO" id="GO:0106274">
    <property type="term" value="F:NAD+-protein-arginine ADP-ribosyltransferase activity"/>
    <property type="evidence" value="ECO:0007669"/>
    <property type="project" value="UniProtKB-EC"/>
</dbReference>
<organism evidence="10">
    <name type="scientific">Arcella intermedia</name>
    <dbReference type="NCBI Taxonomy" id="1963864"/>
    <lineage>
        <taxon>Eukaryota</taxon>
        <taxon>Amoebozoa</taxon>
        <taxon>Tubulinea</taxon>
        <taxon>Elardia</taxon>
        <taxon>Arcellinida</taxon>
        <taxon>Sphaerothecina</taxon>
        <taxon>Arcellidae</taxon>
        <taxon>Arcella</taxon>
    </lineage>
</organism>
<keyword evidence="3 9" id="KW-0808">Transferase</keyword>
<dbReference type="SUPFAM" id="SSF56399">
    <property type="entry name" value="ADP-ribosylation"/>
    <property type="match status" value="1"/>
</dbReference>
<keyword evidence="5 8" id="KW-0802">TPR repeat</keyword>
<evidence type="ECO:0000256" key="6">
    <source>
        <dbReference type="ARBA" id="ARBA00038210"/>
    </source>
</evidence>
<dbReference type="InterPro" id="IPR000768">
    <property type="entry name" value="ART"/>
</dbReference>
<dbReference type="Pfam" id="PF13181">
    <property type="entry name" value="TPR_8"/>
    <property type="match status" value="3"/>
</dbReference>
<dbReference type="PROSITE" id="PS51996">
    <property type="entry name" value="TR_MART"/>
    <property type="match status" value="1"/>
</dbReference>
<evidence type="ECO:0000256" key="7">
    <source>
        <dbReference type="ARBA" id="ARBA00047597"/>
    </source>
</evidence>
<comment type="similarity">
    <text evidence="1 9">Belongs to the Arg-specific ADP-ribosyltransferase family.</text>
</comment>
<dbReference type="PANTHER" id="PTHR12558">
    <property type="entry name" value="CELL DIVISION CYCLE 16,23,27"/>
    <property type="match status" value="1"/>
</dbReference>
<dbReference type="EMBL" id="GIBP01001911">
    <property type="protein sequence ID" value="NDV30880.1"/>
    <property type="molecule type" value="Transcribed_RNA"/>
</dbReference>
<feature type="repeat" description="TPR" evidence="8">
    <location>
        <begin position="64"/>
        <end position="97"/>
    </location>
</feature>
<dbReference type="PROSITE" id="PS50005">
    <property type="entry name" value="TPR"/>
    <property type="match status" value="3"/>
</dbReference>
<dbReference type="Gene3D" id="3.90.176.10">
    <property type="entry name" value="Toxin ADP-ribosyltransferase, Chain A, domain 1"/>
    <property type="match status" value="1"/>
</dbReference>
<evidence type="ECO:0000313" key="10">
    <source>
        <dbReference type="EMBL" id="NDV30880.1"/>
    </source>
</evidence>
<dbReference type="GO" id="GO:0016779">
    <property type="term" value="F:nucleotidyltransferase activity"/>
    <property type="evidence" value="ECO:0007669"/>
    <property type="project" value="UniProtKB-KW"/>
</dbReference>
<keyword evidence="9" id="KW-0521">NADP</keyword>
<comment type="similarity">
    <text evidence="6">Belongs to the APC3/CDC27 family.</text>
</comment>
<evidence type="ECO:0000256" key="3">
    <source>
        <dbReference type="ARBA" id="ARBA00022679"/>
    </source>
</evidence>
<feature type="repeat" description="TPR" evidence="8">
    <location>
        <begin position="30"/>
        <end position="63"/>
    </location>
</feature>
<proteinExistence type="inferred from homology"/>
<protein>
    <recommendedName>
        <fullName evidence="9">NAD(P)(+)--arginine ADP-ribosyltransferase</fullName>
        <ecNumber evidence="9">2.4.2.31</ecNumber>
    </recommendedName>
    <alternativeName>
        <fullName evidence="9">Mono(ADP-ribosyl)transferase</fullName>
    </alternativeName>
</protein>
<dbReference type="AlphaFoldDB" id="A0A6B2L1Q3"/>
<dbReference type="InterPro" id="IPR019734">
    <property type="entry name" value="TPR_rpt"/>
</dbReference>
<evidence type="ECO:0000256" key="5">
    <source>
        <dbReference type="ARBA" id="ARBA00022803"/>
    </source>
</evidence>
<dbReference type="EC" id="2.4.2.31" evidence="9"/>
<evidence type="ECO:0000256" key="1">
    <source>
        <dbReference type="ARBA" id="ARBA00009558"/>
    </source>
</evidence>
<evidence type="ECO:0000256" key="2">
    <source>
        <dbReference type="ARBA" id="ARBA00022676"/>
    </source>
</evidence>
<keyword evidence="2 9" id="KW-0328">Glycosyltransferase</keyword>
<dbReference type="Gene3D" id="1.25.40.10">
    <property type="entry name" value="Tetratricopeptide repeat domain"/>
    <property type="match status" value="2"/>
</dbReference>
<comment type="catalytic activity">
    <reaction evidence="7 9">
        <text>L-arginyl-[protein] + NAD(+) = N(omega)-(ADP-D-ribosyl)-L-arginyl-[protein] + nicotinamide + H(+)</text>
        <dbReference type="Rhea" id="RHEA:19149"/>
        <dbReference type="Rhea" id="RHEA-COMP:10532"/>
        <dbReference type="Rhea" id="RHEA-COMP:15087"/>
        <dbReference type="ChEBI" id="CHEBI:15378"/>
        <dbReference type="ChEBI" id="CHEBI:17154"/>
        <dbReference type="ChEBI" id="CHEBI:29965"/>
        <dbReference type="ChEBI" id="CHEBI:57540"/>
        <dbReference type="ChEBI" id="CHEBI:142554"/>
        <dbReference type="EC" id="2.4.2.31"/>
    </reaction>
</comment>